<proteinExistence type="predicted"/>
<evidence type="ECO:0000313" key="3">
    <source>
        <dbReference type="Proteomes" id="UP000184073"/>
    </source>
</evidence>
<gene>
    <name evidence="2" type="ORF">ASPVEDRAFT_211329</name>
</gene>
<evidence type="ECO:0000256" key="1">
    <source>
        <dbReference type="SAM" id="MobiDB-lite"/>
    </source>
</evidence>
<dbReference type="InterPro" id="IPR008936">
    <property type="entry name" value="Rho_GTPase_activation_prot"/>
</dbReference>
<dbReference type="SUPFAM" id="SSF48350">
    <property type="entry name" value="GTPase activation domain, GAP"/>
    <property type="match status" value="1"/>
</dbReference>
<dbReference type="Proteomes" id="UP000184073">
    <property type="component" value="Unassembled WGS sequence"/>
</dbReference>
<name>A0A1L9P349_ASPVE</name>
<dbReference type="EMBL" id="KV878125">
    <property type="protein sequence ID" value="OJI95969.1"/>
    <property type="molecule type" value="Genomic_DNA"/>
</dbReference>
<dbReference type="AlphaFoldDB" id="A0A1L9P349"/>
<protein>
    <submittedName>
        <fullName evidence="2">Uncharacterized protein</fullName>
    </submittedName>
</protein>
<dbReference type="RefSeq" id="XP_040661732.1">
    <property type="nucleotide sequence ID" value="XM_040809455.1"/>
</dbReference>
<organism evidence="2 3">
    <name type="scientific">Aspergillus versicolor CBS 583.65</name>
    <dbReference type="NCBI Taxonomy" id="1036611"/>
    <lineage>
        <taxon>Eukaryota</taxon>
        <taxon>Fungi</taxon>
        <taxon>Dikarya</taxon>
        <taxon>Ascomycota</taxon>
        <taxon>Pezizomycotina</taxon>
        <taxon>Eurotiomycetes</taxon>
        <taxon>Eurotiomycetidae</taxon>
        <taxon>Eurotiales</taxon>
        <taxon>Aspergillaceae</taxon>
        <taxon>Aspergillus</taxon>
        <taxon>Aspergillus subgen. Nidulantes</taxon>
    </lineage>
</organism>
<feature type="compositionally biased region" description="Polar residues" evidence="1">
    <location>
        <begin position="82"/>
        <end position="105"/>
    </location>
</feature>
<feature type="compositionally biased region" description="Polar residues" evidence="1">
    <location>
        <begin position="1"/>
        <end position="19"/>
    </location>
</feature>
<feature type="region of interest" description="Disordered" evidence="1">
    <location>
        <begin position="684"/>
        <end position="707"/>
    </location>
</feature>
<feature type="compositionally biased region" description="Basic and acidic residues" evidence="1">
    <location>
        <begin position="243"/>
        <end position="252"/>
    </location>
</feature>
<dbReference type="STRING" id="1036611.A0A1L9P349"/>
<feature type="region of interest" description="Disordered" evidence="1">
    <location>
        <begin position="235"/>
        <end position="273"/>
    </location>
</feature>
<reference evidence="3" key="1">
    <citation type="journal article" date="2017" name="Genome Biol.">
        <title>Comparative genomics reveals high biological diversity and specific adaptations in the industrially and medically important fungal genus Aspergillus.</title>
        <authorList>
            <person name="de Vries R.P."/>
            <person name="Riley R."/>
            <person name="Wiebenga A."/>
            <person name="Aguilar-Osorio G."/>
            <person name="Amillis S."/>
            <person name="Uchima C.A."/>
            <person name="Anderluh G."/>
            <person name="Asadollahi M."/>
            <person name="Askin M."/>
            <person name="Barry K."/>
            <person name="Battaglia E."/>
            <person name="Bayram O."/>
            <person name="Benocci T."/>
            <person name="Braus-Stromeyer S.A."/>
            <person name="Caldana C."/>
            <person name="Canovas D."/>
            <person name="Cerqueira G.C."/>
            <person name="Chen F."/>
            <person name="Chen W."/>
            <person name="Choi C."/>
            <person name="Clum A."/>
            <person name="Dos Santos R.A."/>
            <person name="Damasio A.R."/>
            <person name="Diallinas G."/>
            <person name="Emri T."/>
            <person name="Fekete E."/>
            <person name="Flipphi M."/>
            <person name="Freyberg S."/>
            <person name="Gallo A."/>
            <person name="Gournas C."/>
            <person name="Habgood R."/>
            <person name="Hainaut M."/>
            <person name="Harispe M.L."/>
            <person name="Henrissat B."/>
            <person name="Hilden K.S."/>
            <person name="Hope R."/>
            <person name="Hossain A."/>
            <person name="Karabika E."/>
            <person name="Karaffa L."/>
            <person name="Karanyi Z."/>
            <person name="Krasevec N."/>
            <person name="Kuo A."/>
            <person name="Kusch H."/>
            <person name="LaButti K."/>
            <person name="Lagendijk E.L."/>
            <person name="Lapidus A."/>
            <person name="Levasseur A."/>
            <person name="Lindquist E."/>
            <person name="Lipzen A."/>
            <person name="Logrieco A.F."/>
            <person name="MacCabe A."/>
            <person name="Maekelae M.R."/>
            <person name="Malavazi I."/>
            <person name="Melin P."/>
            <person name="Meyer V."/>
            <person name="Mielnichuk N."/>
            <person name="Miskei M."/>
            <person name="Molnar A.P."/>
            <person name="Mule G."/>
            <person name="Ngan C.Y."/>
            <person name="Orejas M."/>
            <person name="Orosz E."/>
            <person name="Ouedraogo J.P."/>
            <person name="Overkamp K.M."/>
            <person name="Park H.-S."/>
            <person name="Perrone G."/>
            <person name="Piumi F."/>
            <person name="Punt P.J."/>
            <person name="Ram A.F."/>
            <person name="Ramon A."/>
            <person name="Rauscher S."/>
            <person name="Record E."/>
            <person name="Riano-Pachon D.M."/>
            <person name="Robert V."/>
            <person name="Roehrig J."/>
            <person name="Ruller R."/>
            <person name="Salamov A."/>
            <person name="Salih N.S."/>
            <person name="Samson R.A."/>
            <person name="Sandor E."/>
            <person name="Sanguinetti M."/>
            <person name="Schuetze T."/>
            <person name="Sepcic K."/>
            <person name="Shelest E."/>
            <person name="Sherlock G."/>
            <person name="Sophianopoulou V."/>
            <person name="Squina F.M."/>
            <person name="Sun H."/>
            <person name="Susca A."/>
            <person name="Todd R.B."/>
            <person name="Tsang A."/>
            <person name="Unkles S.E."/>
            <person name="van de Wiele N."/>
            <person name="van Rossen-Uffink D."/>
            <person name="Oliveira J.V."/>
            <person name="Vesth T.C."/>
            <person name="Visser J."/>
            <person name="Yu J.-H."/>
            <person name="Zhou M."/>
            <person name="Andersen M.R."/>
            <person name="Archer D.B."/>
            <person name="Baker S.E."/>
            <person name="Benoit I."/>
            <person name="Brakhage A.A."/>
            <person name="Braus G.H."/>
            <person name="Fischer R."/>
            <person name="Frisvad J.C."/>
            <person name="Goldman G.H."/>
            <person name="Houbraken J."/>
            <person name="Oakley B."/>
            <person name="Pocsi I."/>
            <person name="Scazzocchio C."/>
            <person name="Seiboth B."/>
            <person name="vanKuyk P.A."/>
            <person name="Wortman J."/>
            <person name="Dyer P.S."/>
            <person name="Grigoriev I.V."/>
        </authorList>
    </citation>
    <scope>NUCLEOTIDE SEQUENCE [LARGE SCALE GENOMIC DNA]</scope>
    <source>
        <strain evidence="3">CBS 583.65</strain>
    </source>
</reference>
<dbReference type="OrthoDB" id="9994905at2759"/>
<dbReference type="GeneID" id="63724966"/>
<feature type="compositionally biased region" description="Low complexity" evidence="1">
    <location>
        <begin position="253"/>
        <end position="267"/>
    </location>
</feature>
<keyword evidence="3" id="KW-1185">Reference proteome</keyword>
<accession>A0A1L9P349</accession>
<dbReference type="Gene3D" id="1.10.555.10">
    <property type="entry name" value="Rho GTPase activation protein"/>
    <property type="match status" value="1"/>
</dbReference>
<feature type="region of interest" description="Disordered" evidence="1">
    <location>
        <begin position="134"/>
        <end position="155"/>
    </location>
</feature>
<sequence>MVRLNSIFSWSSGKGSNASDNRRSWTLGRPQSIMSQSPQRIKVPLKETPSNEPGGPKKVCASSGEFATDQLQENRPRPSNPEPSTQLDAPGNSTTEPLEFQSNSGYSSRRFAGFKTLFRTRTHRRRRLDFDIRKDGDIDDENPKNSTSEEAGDVAVQSDQVVAATQPNGLSKVSVDDETRKVSDTTEKSVNSTATNVTVCHRLSKRVSMPITVVDQDIIRQNPFDDVYEAARSETYVSNPFSEPEKGTKSTDRSSSGYSGSDNPFSSRPSEVREMSNWSQSSWRCPTLSGFNGWPTPADRRLATDSFNRLACDLYLEPLGANPDEASQYDRAVDGIFAVPDDKLERRRDRLLGRIRTMRSTMHIKAEPAVPRTRSLRRMKTFTTPFTGSCLMTSLQGKPLETLARLGGFGFLTLPGDFAPTTLNLPVCFVATINHLRSYAPGMQGLFVDPGDLETATQTYHYFADQVLSAEKERVRIHMTMRSSRLPSFLDEASEPDMENQSSRVLGIASTFKALLAGIPGGILGSMQLYRVLVNICHGRISSRSVQRTGSCLAGLSAEDYAKVRAMSLGILALTSSMQLNLICAVFGLCSLLLHETERMAELERRQRRRSNRRPIASSTDKLSSDQLASTLGPLLIDAGRSDSPDTFHAIQEEIESQRVVALLIGNWRSISRQLRIWERRGLEGHVPAGPGRATSGESREGSGTGD</sequence>
<feature type="region of interest" description="Disordered" evidence="1">
    <location>
        <begin position="1"/>
        <end position="105"/>
    </location>
</feature>
<dbReference type="VEuPathDB" id="FungiDB:ASPVEDRAFT_211329"/>
<feature type="region of interest" description="Disordered" evidence="1">
    <location>
        <begin position="605"/>
        <end position="625"/>
    </location>
</feature>
<evidence type="ECO:0000313" key="2">
    <source>
        <dbReference type="EMBL" id="OJI95969.1"/>
    </source>
</evidence>